<comment type="caution">
    <text evidence="2">The sequence shown here is derived from an EMBL/GenBank/DDBJ whole genome shotgun (WGS) entry which is preliminary data.</text>
</comment>
<protein>
    <submittedName>
        <fullName evidence="2">Uncharacterized protein</fullName>
    </submittedName>
</protein>
<dbReference type="AlphaFoldDB" id="A0A484ASS8"/>
<sequence length="87" mass="9392">MECQGKVPGKVPTTDDEKTRINSPTTTATPSIDELSSDEELFEFIREAPIGDRHEPTSSVSEQTLTMTDSEEPTASSSLTHPSVDAP</sequence>
<keyword evidence="3" id="KW-1185">Reference proteome</keyword>
<feature type="region of interest" description="Disordered" evidence="1">
    <location>
        <begin position="1"/>
        <end position="87"/>
    </location>
</feature>
<dbReference type="Proteomes" id="UP000295192">
    <property type="component" value="Unassembled WGS sequence"/>
</dbReference>
<evidence type="ECO:0000256" key="1">
    <source>
        <dbReference type="SAM" id="MobiDB-lite"/>
    </source>
</evidence>
<feature type="compositionally biased region" description="Basic and acidic residues" evidence="1">
    <location>
        <begin position="43"/>
        <end position="56"/>
    </location>
</feature>
<feature type="non-terminal residue" evidence="2">
    <location>
        <position position="87"/>
    </location>
</feature>
<dbReference type="EMBL" id="LSRL02001057">
    <property type="protein sequence ID" value="TDG39428.1"/>
    <property type="molecule type" value="Genomic_DNA"/>
</dbReference>
<organism evidence="2 3">
    <name type="scientific">Drosophila navojoa</name>
    <name type="common">Fruit fly</name>
    <dbReference type="NCBI Taxonomy" id="7232"/>
    <lineage>
        <taxon>Eukaryota</taxon>
        <taxon>Metazoa</taxon>
        <taxon>Ecdysozoa</taxon>
        <taxon>Arthropoda</taxon>
        <taxon>Hexapoda</taxon>
        <taxon>Insecta</taxon>
        <taxon>Pterygota</taxon>
        <taxon>Neoptera</taxon>
        <taxon>Endopterygota</taxon>
        <taxon>Diptera</taxon>
        <taxon>Brachycera</taxon>
        <taxon>Muscomorpha</taxon>
        <taxon>Ephydroidea</taxon>
        <taxon>Drosophilidae</taxon>
        <taxon>Drosophila</taxon>
    </lineage>
</organism>
<reference evidence="2 3" key="1">
    <citation type="journal article" date="2019" name="J. Hered.">
        <title>An Improved Genome Assembly for Drosophila navojoa, the Basal Species in the mojavensis Cluster.</title>
        <authorList>
            <person name="Vanderlinde T."/>
            <person name="Dupim E.G."/>
            <person name="Nazario-Yepiz N.O."/>
            <person name="Carvalho A.B."/>
        </authorList>
    </citation>
    <scope>NUCLEOTIDE SEQUENCE [LARGE SCALE GENOMIC DNA]</scope>
    <source>
        <strain evidence="2">Navoj_Jal97</strain>
        <tissue evidence="2">Whole organism</tissue>
    </source>
</reference>
<accession>A0A484ASS8</accession>
<evidence type="ECO:0000313" key="2">
    <source>
        <dbReference type="EMBL" id="TDG39428.1"/>
    </source>
</evidence>
<proteinExistence type="predicted"/>
<feature type="compositionally biased region" description="Polar residues" evidence="1">
    <location>
        <begin position="21"/>
        <end position="30"/>
    </location>
</feature>
<name>A0A484ASS8_DRONA</name>
<evidence type="ECO:0000313" key="3">
    <source>
        <dbReference type="Proteomes" id="UP000295192"/>
    </source>
</evidence>
<gene>
    <name evidence="2" type="ORF">AWZ03_014152</name>
</gene>
<feature type="compositionally biased region" description="Polar residues" evidence="1">
    <location>
        <begin position="57"/>
        <end position="81"/>
    </location>
</feature>